<evidence type="ECO:0000256" key="7">
    <source>
        <dbReference type="ARBA" id="ARBA00023136"/>
    </source>
</evidence>
<keyword evidence="7 8" id="KW-0472">Membrane</keyword>
<dbReference type="Proteomes" id="UP000636505">
    <property type="component" value="Unassembled WGS sequence"/>
</dbReference>
<feature type="transmembrane region" description="Helical" evidence="8">
    <location>
        <begin position="127"/>
        <end position="146"/>
    </location>
</feature>
<evidence type="ECO:0000256" key="3">
    <source>
        <dbReference type="ARBA" id="ARBA00022676"/>
    </source>
</evidence>
<evidence type="ECO:0000256" key="6">
    <source>
        <dbReference type="ARBA" id="ARBA00022989"/>
    </source>
</evidence>
<feature type="transmembrane region" description="Helical" evidence="8">
    <location>
        <begin position="20"/>
        <end position="41"/>
    </location>
</feature>
<feature type="transmembrane region" description="Helical" evidence="8">
    <location>
        <begin position="223"/>
        <end position="241"/>
    </location>
</feature>
<proteinExistence type="predicted"/>
<feature type="transmembrane region" description="Helical" evidence="8">
    <location>
        <begin position="152"/>
        <end position="169"/>
    </location>
</feature>
<accession>A0A8J7AD32</accession>
<sequence>MIPKSLNPRRSKQLLSQRSVRQNVVPLLAGVLLLAIALRFWHLDAKPLWIDELYTAFYSLGKNPAEVPFGELQPLAAYRTLLSLPPDSTVWSAARAVTLYSNHPPLFFMLMWGWIKAVGASVYGLRSLAAGCGVATVLAGFFLGRMVGGPKVALLTAALMAVSPFGVYLSQEARHYTLPLLISTLALMAWLRILRSLTRGQTPNLTSQVAWVLLNGLGFYTHYFYLLGVFAQWLTTVLFLFRQRLSGRAWGRMVLLMGLTGLCYLPWLPTILQHFQSEGGTGWLSTEQPLWQAILLPPVRSWVAWVMMVILLPVEQMPEWVTLPAGALMLVIWVWVFVHLRRGWRSFTAGPSLSFWLLVGYIGLTVLEILAIAYGLGKDITVAPRYFFILYAALSAVMAAGLSKCASRVPAVVLSAGIVSALLVGWNLTLFKPYLPEKVSQRWVNSGEPLAVLMAAPAPQQRMLGLSYALAMPPQSTALLGFTEYFPEAADWQPTLAGLDQLPPPPLTLWLLEAHRLISFPTGVDLPGQKCLPVGELIVTEGTRQQQYRCESAAG</sequence>
<dbReference type="GO" id="GO:0009103">
    <property type="term" value="P:lipopolysaccharide biosynthetic process"/>
    <property type="evidence" value="ECO:0007669"/>
    <property type="project" value="UniProtKB-ARBA"/>
</dbReference>
<keyword evidence="3" id="KW-0328">Glycosyltransferase</keyword>
<dbReference type="PANTHER" id="PTHR33908">
    <property type="entry name" value="MANNOSYLTRANSFERASE YKCB-RELATED"/>
    <property type="match status" value="1"/>
</dbReference>
<feature type="transmembrane region" description="Helical" evidence="8">
    <location>
        <begin position="176"/>
        <end position="194"/>
    </location>
</feature>
<feature type="transmembrane region" description="Helical" evidence="8">
    <location>
        <begin position="253"/>
        <end position="270"/>
    </location>
</feature>
<keyword evidence="5 8" id="KW-0812">Transmembrane</keyword>
<evidence type="ECO:0000256" key="2">
    <source>
        <dbReference type="ARBA" id="ARBA00022475"/>
    </source>
</evidence>
<feature type="transmembrane region" description="Helical" evidence="8">
    <location>
        <begin position="386"/>
        <end position="403"/>
    </location>
</feature>
<dbReference type="PANTHER" id="PTHR33908:SF3">
    <property type="entry name" value="UNDECAPRENYL PHOSPHATE-ALPHA-4-AMINO-4-DEOXY-L-ARABINOSE ARABINOSYL TRANSFERASE"/>
    <property type="match status" value="1"/>
</dbReference>
<evidence type="ECO:0000256" key="1">
    <source>
        <dbReference type="ARBA" id="ARBA00004651"/>
    </source>
</evidence>
<keyword evidence="2" id="KW-1003">Cell membrane</keyword>
<feature type="transmembrane region" description="Helical" evidence="8">
    <location>
        <begin position="93"/>
        <end position="115"/>
    </location>
</feature>
<feature type="transmembrane region" description="Helical" evidence="8">
    <location>
        <begin position="409"/>
        <end position="431"/>
    </location>
</feature>
<evidence type="ECO:0000256" key="8">
    <source>
        <dbReference type="SAM" id="Phobius"/>
    </source>
</evidence>
<feature type="transmembrane region" description="Helical" evidence="8">
    <location>
        <begin position="353"/>
        <end position="374"/>
    </location>
</feature>
<name>A0A8J7AD32_9CYAN</name>
<evidence type="ECO:0000256" key="4">
    <source>
        <dbReference type="ARBA" id="ARBA00022679"/>
    </source>
</evidence>
<keyword evidence="6 8" id="KW-1133">Transmembrane helix</keyword>
<dbReference type="GO" id="GO:0016763">
    <property type="term" value="F:pentosyltransferase activity"/>
    <property type="evidence" value="ECO:0007669"/>
    <property type="project" value="TreeGrafter"/>
</dbReference>
<dbReference type="AlphaFoldDB" id="A0A8J7AD32"/>
<feature type="transmembrane region" description="Helical" evidence="8">
    <location>
        <begin position="321"/>
        <end position="341"/>
    </location>
</feature>
<reference evidence="9" key="1">
    <citation type="submission" date="2020-10" db="EMBL/GenBank/DDBJ databases">
        <authorList>
            <person name="Castelo-Branco R."/>
            <person name="Eusebio N."/>
            <person name="Adriana R."/>
            <person name="Vieira A."/>
            <person name="Brugerolle De Fraissinette N."/>
            <person name="Rezende De Castro R."/>
            <person name="Schneider M.P."/>
            <person name="Vasconcelos V."/>
            <person name="Leao P.N."/>
        </authorList>
    </citation>
    <scope>NUCLEOTIDE SEQUENCE</scope>
    <source>
        <strain evidence="9">LEGE 07310</strain>
    </source>
</reference>
<keyword evidence="4" id="KW-0808">Transferase</keyword>
<protein>
    <submittedName>
        <fullName evidence="9">Glycosyltransferase family 39 protein</fullName>
    </submittedName>
</protein>
<gene>
    <name evidence="9" type="ORF">IQ241_11400</name>
</gene>
<organism evidence="9 10">
    <name type="scientific">Vasconcelosia minhoensis LEGE 07310</name>
    <dbReference type="NCBI Taxonomy" id="915328"/>
    <lineage>
        <taxon>Bacteria</taxon>
        <taxon>Bacillati</taxon>
        <taxon>Cyanobacteriota</taxon>
        <taxon>Cyanophyceae</taxon>
        <taxon>Nodosilineales</taxon>
        <taxon>Cymatolegaceae</taxon>
        <taxon>Vasconcelosia</taxon>
        <taxon>Vasconcelosia minhoensis</taxon>
    </lineage>
</organism>
<dbReference type="EMBL" id="JADEXG010000023">
    <property type="protein sequence ID" value="MBE9077891.1"/>
    <property type="molecule type" value="Genomic_DNA"/>
</dbReference>
<dbReference type="RefSeq" id="WP_193907155.1">
    <property type="nucleotide sequence ID" value="NZ_JADEXG010000023.1"/>
</dbReference>
<comment type="caution">
    <text evidence="9">The sequence shown here is derived from an EMBL/GenBank/DDBJ whole genome shotgun (WGS) entry which is preliminary data.</text>
</comment>
<comment type="subcellular location">
    <subcellularLocation>
        <location evidence="1">Cell membrane</location>
        <topology evidence="1">Multi-pass membrane protein</topology>
    </subcellularLocation>
</comment>
<evidence type="ECO:0000313" key="10">
    <source>
        <dbReference type="Proteomes" id="UP000636505"/>
    </source>
</evidence>
<dbReference type="InterPro" id="IPR050297">
    <property type="entry name" value="LipidA_mod_glycosyltrf_83"/>
</dbReference>
<keyword evidence="10" id="KW-1185">Reference proteome</keyword>
<evidence type="ECO:0000313" key="9">
    <source>
        <dbReference type="EMBL" id="MBE9077891.1"/>
    </source>
</evidence>
<dbReference type="GO" id="GO:0005886">
    <property type="term" value="C:plasma membrane"/>
    <property type="evidence" value="ECO:0007669"/>
    <property type="project" value="UniProtKB-SubCell"/>
</dbReference>
<evidence type="ECO:0000256" key="5">
    <source>
        <dbReference type="ARBA" id="ARBA00022692"/>
    </source>
</evidence>
<dbReference type="GO" id="GO:0010041">
    <property type="term" value="P:response to iron(III) ion"/>
    <property type="evidence" value="ECO:0007669"/>
    <property type="project" value="TreeGrafter"/>
</dbReference>
<feature type="transmembrane region" description="Helical" evidence="8">
    <location>
        <begin position="290"/>
        <end position="314"/>
    </location>
</feature>